<evidence type="ECO:0000256" key="2">
    <source>
        <dbReference type="ARBA" id="ARBA00022692"/>
    </source>
</evidence>
<proteinExistence type="predicted"/>
<feature type="compositionally biased region" description="Basic and acidic residues" evidence="6">
    <location>
        <begin position="253"/>
        <end position="262"/>
    </location>
</feature>
<comment type="subcellular location">
    <subcellularLocation>
        <location evidence="1">Membrane</location>
    </subcellularLocation>
</comment>
<dbReference type="Pfam" id="PF08151">
    <property type="entry name" value="FerI"/>
    <property type="match status" value="1"/>
</dbReference>
<dbReference type="GO" id="GO:0007009">
    <property type="term" value="P:plasma membrane organization"/>
    <property type="evidence" value="ECO:0007669"/>
    <property type="project" value="TreeGrafter"/>
</dbReference>
<name>A0A5E4BE58_MARMO</name>
<keyword evidence="4" id="KW-1133">Transmembrane helix</keyword>
<feature type="region of interest" description="Disordered" evidence="6">
    <location>
        <begin position="239"/>
        <end position="272"/>
    </location>
</feature>
<evidence type="ECO:0000256" key="6">
    <source>
        <dbReference type="SAM" id="MobiDB-lite"/>
    </source>
</evidence>
<reference evidence="9 10" key="1">
    <citation type="submission" date="2019-04" db="EMBL/GenBank/DDBJ databases">
        <authorList>
            <person name="Alioto T."/>
            <person name="Alioto T."/>
        </authorList>
    </citation>
    <scope>NUCLEOTIDE SEQUENCE [LARGE SCALE GENOMIC DNA]</scope>
</reference>
<dbReference type="InterPro" id="IPR035892">
    <property type="entry name" value="C2_domain_sf"/>
</dbReference>
<dbReference type="InterPro" id="IPR012968">
    <property type="entry name" value="FerIin_dom"/>
</dbReference>
<keyword evidence="3" id="KW-0677">Repeat</keyword>
<dbReference type="SUPFAM" id="SSF49562">
    <property type="entry name" value="C2 domain (Calcium/lipid-binding domain, CaLB)"/>
    <property type="match status" value="1"/>
</dbReference>
<keyword evidence="10" id="KW-1185">Reference proteome</keyword>
<evidence type="ECO:0000313" key="9">
    <source>
        <dbReference type="EMBL" id="VTJ68034.1"/>
    </source>
</evidence>
<evidence type="ECO:0000256" key="5">
    <source>
        <dbReference type="ARBA" id="ARBA00023136"/>
    </source>
</evidence>
<sequence length="272" mass="30186">MKEAARQKLMVPGATTPVVLSSKPQHFQVRVKVFEGRQLMGNNIKATTKVTIAGHQHNTRVKMGNNPFFNEIFFQNFHEIPAKFFDEVILIQTDIGFVYHCPGHAIIRKWLGLCHPNKSTSGVRGYLKVTICVLGAGDQAPVDQKLTYSTDDVQVFKSMAVPIKMAYLQFFIYCAEDLHSGGRRGGTPLNLPAGEQPRPSWGLLIPFDTDLREKCPIVNPVLEVELIGEKGEPLEPGQWTGGGHFSPNSAARECPEPCKEKMPTGTKHLAHE</sequence>
<evidence type="ECO:0000313" key="10">
    <source>
        <dbReference type="Proteomes" id="UP000335636"/>
    </source>
</evidence>
<keyword evidence="5" id="KW-0472">Membrane</keyword>
<keyword evidence="2" id="KW-0812">Transmembrane</keyword>
<evidence type="ECO:0000256" key="3">
    <source>
        <dbReference type="ARBA" id="ARBA00022737"/>
    </source>
</evidence>
<organism evidence="9 10">
    <name type="scientific">Marmota monax</name>
    <name type="common">Woodchuck</name>
    <dbReference type="NCBI Taxonomy" id="9995"/>
    <lineage>
        <taxon>Eukaryota</taxon>
        <taxon>Metazoa</taxon>
        <taxon>Chordata</taxon>
        <taxon>Craniata</taxon>
        <taxon>Vertebrata</taxon>
        <taxon>Euteleostomi</taxon>
        <taxon>Mammalia</taxon>
        <taxon>Eutheria</taxon>
        <taxon>Euarchontoglires</taxon>
        <taxon>Glires</taxon>
        <taxon>Rodentia</taxon>
        <taxon>Sciuromorpha</taxon>
        <taxon>Sciuridae</taxon>
        <taxon>Xerinae</taxon>
        <taxon>Marmotini</taxon>
        <taxon>Marmota</taxon>
    </lineage>
</organism>
<dbReference type="Proteomes" id="UP000662637">
    <property type="component" value="Unassembled WGS sequence"/>
</dbReference>
<evidence type="ECO:0000256" key="1">
    <source>
        <dbReference type="ARBA" id="ARBA00004370"/>
    </source>
</evidence>
<reference evidence="8" key="2">
    <citation type="submission" date="2020-08" db="EMBL/GenBank/DDBJ databases">
        <authorList>
            <person name="Shumante A."/>
            <person name="Zimin A.V."/>
            <person name="Puiu D."/>
            <person name="Salzberg S.L."/>
        </authorList>
    </citation>
    <scope>NUCLEOTIDE SEQUENCE</scope>
    <source>
        <strain evidence="8">WC2-LM</strain>
        <tissue evidence="8">Liver</tissue>
    </source>
</reference>
<dbReference type="EMBL" id="CABDUW010000408">
    <property type="protein sequence ID" value="VTJ68034.1"/>
    <property type="molecule type" value="Genomic_DNA"/>
</dbReference>
<evidence type="ECO:0000313" key="8">
    <source>
        <dbReference type="EMBL" id="KAF7476274.1"/>
    </source>
</evidence>
<dbReference type="PANTHER" id="PTHR12546">
    <property type="entry name" value="FER-1-LIKE"/>
    <property type="match status" value="1"/>
</dbReference>
<gene>
    <name evidence="8" type="ORF">GHT09_012640</name>
    <name evidence="9" type="ORF">MONAX_5E001291</name>
</gene>
<protein>
    <recommendedName>
        <fullName evidence="7">FerIin domain-containing protein</fullName>
    </recommendedName>
</protein>
<dbReference type="GO" id="GO:0061025">
    <property type="term" value="P:membrane fusion"/>
    <property type="evidence" value="ECO:0007669"/>
    <property type="project" value="TreeGrafter"/>
</dbReference>
<dbReference type="InterPro" id="IPR037721">
    <property type="entry name" value="Ferlin"/>
</dbReference>
<dbReference type="SMART" id="SM01202">
    <property type="entry name" value="FerI"/>
    <property type="match status" value="1"/>
</dbReference>
<dbReference type="Proteomes" id="UP000335636">
    <property type="component" value="Unassembled WGS sequence"/>
</dbReference>
<accession>A0A5E4BE58</accession>
<dbReference type="GO" id="GO:0016020">
    <property type="term" value="C:membrane"/>
    <property type="evidence" value="ECO:0007669"/>
    <property type="project" value="UniProtKB-SubCell"/>
</dbReference>
<dbReference type="AlphaFoldDB" id="A0A5E4BE58"/>
<feature type="domain" description="FerIin" evidence="7">
    <location>
        <begin position="93"/>
        <end position="165"/>
    </location>
</feature>
<dbReference type="PANTHER" id="PTHR12546:SF34">
    <property type="entry name" value="FER-1-LIKE PROTEIN 5"/>
    <property type="match status" value="1"/>
</dbReference>
<dbReference type="EMBL" id="WJEC01002571">
    <property type="protein sequence ID" value="KAF7476274.1"/>
    <property type="molecule type" value="Genomic_DNA"/>
</dbReference>
<evidence type="ECO:0000256" key="4">
    <source>
        <dbReference type="ARBA" id="ARBA00022989"/>
    </source>
</evidence>
<evidence type="ECO:0000259" key="7">
    <source>
        <dbReference type="SMART" id="SM01202"/>
    </source>
</evidence>